<comment type="caution">
    <text evidence="7">The sequence shown here is derived from an EMBL/GenBank/DDBJ whole genome shotgun (WGS) entry which is preliminary data.</text>
</comment>
<accession>A0ABV8DFN9</accession>
<keyword evidence="1 5" id="KW-0732">Signal</keyword>
<evidence type="ECO:0000313" key="8">
    <source>
        <dbReference type="Proteomes" id="UP001595693"/>
    </source>
</evidence>
<protein>
    <submittedName>
        <fullName evidence="7">MliC family protein</fullName>
    </submittedName>
</protein>
<feature type="signal peptide" evidence="5">
    <location>
        <begin position="1"/>
        <end position="26"/>
    </location>
</feature>
<reference evidence="8" key="1">
    <citation type="journal article" date="2019" name="Int. J. Syst. Evol. Microbiol.">
        <title>The Global Catalogue of Microorganisms (GCM) 10K type strain sequencing project: providing services to taxonomists for standard genome sequencing and annotation.</title>
        <authorList>
            <consortium name="The Broad Institute Genomics Platform"/>
            <consortium name="The Broad Institute Genome Sequencing Center for Infectious Disease"/>
            <person name="Wu L."/>
            <person name="Ma J."/>
        </authorList>
    </citation>
    <scope>NUCLEOTIDE SEQUENCE [LARGE SCALE GENOMIC DNA]</scope>
    <source>
        <strain evidence="8">CCUG 2113</strain>
    </source>
</reference>
<dbReference type="EMBL" id="JBHSAJ010000066">
    <property type="protein sequence ID" value="MFC3937383.1"/>
    <property type="molecule type" value="Genomic_DNA"/>
</dbReference>
<evidence type="ECO:0000256" key="3">
    <source>
        <dbReference type="ARBA" id="ARBA00023139"/>
    </source>
</evidence>
<organism evidence="7 8">
    <name type="scientific">Acidovorax facilis</name>
    <dbReference type="NCBI Taxonomy" id="12917"/>
    <lineage>
        <taxon>Bacteria</taxon>
        <taxon>Pseudomonadati</taxon>
        <taxon>Pseudomonadota</taxon>
        <taxon>Betaproteobacteria</taxon>
        <taxon>Burkholderiales</taxon>
        <taxon>Comamonadaceae</taxon>
        <taxon>Acidovorax</taxon>
    </lineage>
</organism>
<evidence type="ECO:0000256" key="5">
    <source>
        <dbReference type="SAM" id="SignalP"/>
    </source>
</evidence>
<keyword evidence="8" id="KW-1185">Reference proteome</keyword>
<feature type="domain" description="C-type lysozyme inhibitor" evidence="6">
    <location>
        <begin position="45"/>
        <end position="99"/>
    </location>
</feature>
<keyword evidence="2" id="KW-0472">Membrane</keyword>
<proteinExistence type="predicted"/>
<dbReference type="RefSeq" id="WP_055398338.1">
    <property type="nucleotide sequence ID" value="NZ_JAMXAX010000050.1"/>
</dbReference>
<evidence type="ECO:0000313" key="7">
    <source>
        <dbReference type="EMBL" id="MFC3937383.1"/>
    </source>
</evidence>
<evidence type="ECO:0000259" key="6">
    <source>
        <dbReference type="Pfam" id="PF09864"/>
    </source>
</evidence>
<dbReference type="Pfam" id="PF09864">
    <property type="entry name" value="MliC"/>
    <property type="match status" value="1"/>
</dbReference>
<dbReference type="InterPro" id="IPR018660">
    <property type="entry name" value="MliC"/>
</dbReference>
<keyword evidence="4" id="KW-0449">Lipoprotein</keyword>
<evidence type="ECO:0000256" key="1">
    <source>
        <dbReference type="ARBA" id="ARBA00022729"/>
    </source>
</evidence>
<dbReference type="Gene3D" id="2.40.128.200">
    <property type="match status" value="1"/>
</dbReference>
<dbReference type="Proteomes" id="UP001595693">
    <property type="component" value="Unassembled WGS sequence"/>
</dbReference>
<evidence type="ECO:0000256" key="4">
    <source>
        <dbReference type="ARBA" id="ARBA00023288"/>
    </source>
</evidence>
<evidence type="ECO:0000256" key="2">
    <source>
        <dbReference type="ARBA" id="ARBA00023136"/>
    </source>
</evidence>
<sequence length="116" mass="12500">MQNPPRARRTTGLVATAVVLSTLALSACTPPRAPDVPKVQRVTTYACDRGPMLVVHWPAQPDGPALLEMNGRTVPLQPERVASGFGYGDGGTYIRGKGNTMYMHTPRALRVNCVAR</sequence>
<feature type="chain" id="PRO_5047145780" evidence="5">
    <location>
        <begin position="27"/>
        <end position="116"/>
    </location>
</feature>
<dbReference type="InterPro" id="IPR036328">
    <property type="entry name" value="MliC_sf"/>
</dbReference>
<dbReference type="SUPFAM" id="SSF141488">
    <property type="entry name" value="YdhA-like"/>
    <property type="match status" value="1"/>
</dbReference>
<name>A0ABV8DFN9_9BURK</name>
<gene>
    <name evidence="7" type="ORF">ACFOW3_22405</name>
</gene>
<dbReference type="PROSITE" id="PS51257">
    <property type="entry name" value="PROKAR_LIPOPROTEIN"/>
    <property type="match status" value="1"/>
</dbReference>
<keyword evidence="3" id="KW-0564">Palmitate</keyword>